<reference evidence="13" key="2">
    <citation type="journal article" date="2024" name="Antonie Van Leeuwenhoek">
        <title>Roseihalotalea indica gen. nov., sp. nov., a halophilic Bacteroidetes from mesopelagic Southwest Indian Ocean with higher carbohydrate metabolic potential.</title>
        <authorList>
            <person name="Chen B."/>
            <person name="Zhang M."/>
            <person name="Lin D."/>
            <person name="Ye J."/>
            <person name="Tang K."/>
        </authorList>
    </citation>
    <scope>NUCLEOTIDE SEQUENCE</scope>
    <source>
        <strain evidence="13">TK19036</strain>
    </source>
</reference>
<feature type="active site" evidence="10">
    <location>
        <position position="247"/>
    </location>
</feature>
<dbReference type="PROSITE" id="PS51900">
    <property type="entry name" value="CB"/>
    <property type="match status" value="1"/>
</dbReference>
<evidence type="ECO:0000259" key="12">
    <source>
        <dbReference type="PROSITE" id="PS51900"/>
    </source>
</evidence>
<dbReference type="Pfam" id="PF00589">
    <property type="entry name" value="Phage_integrase"/>
    <property type="match status" value="1"/>
</dbReference>
<comment type="subcellular location">
    <subcellularLocation>
        <location evidence="1 10">Cytoplasm</location>
    </subcellularLocation>
</comment>
<evidence type="ECO:0000259" key="11">
    <source>
        <dbReference type="PROSITE" id="PS51898"/>
    </source>
</evidence>
<dbReference type="AlphaFoldDB" id="A0AA49GLH5"/>
<evidence type="ECO:0000256" key="10">
    <source>
        <dbReference type="HAMAP-Rule" id="MF_01808"/>
    </source>
</evidence>
<dbReference type="InterPro" id="IPR044068">
    <property type="entry name" value="CB"/>
</dbReference>
<evidence type="ECO:0000256" key="6">
    <source>
        <dbReference type="ARBA" id="ARBA00022908"/>
    </source>
</evidence>
<evidence type="ECO:0000256" key="9">
    <source>
        <dbReference type="ARBA" id="ARBA00023306"/>
    </source>
</evidence>
<evidence type="ECO:0000256" key="4">
    <source>
        <dbReference type="ARBA" id="ARBA00022618"/>
    </source>
</evidence>
<protein>
    <recommendedName>
        <fullName evidence="10">Tyrosine recombinase XerC</fullName>
    </recommendedName>
</protein>
<feature type="active site" evidence="10">
    <location>
        <position position="175"/>
    </location>
</feature>
<dbReference type="GO" id="GO:0003677">
    <property type="term" value="F:DNA binding"/>
    <property type="evidence" value="ECO:0007669"/>
    <property type="project" value="UniProtKB-UniRule"/>
</dbReference>
<dbReference type="Pfam" id="PF02899">
    <property type="entry name" value="Phage_int_SAM_1"/>
    <property type="match status" value="1"/>
</dbReference>
<feature type="active site" evidence="10">
    <location>
        <position position="250"/>
    </location>
</feature>
<keyword evidence="7 10" id="KW-0238">DNA-binding</keyword>
<dbReference type="Gene3D" id="1.10.443.10">
    <property type="entry name" value="Intergrase catalytic core"/>
    <property type="match status" value="1"/>
</dbReference>
<dbReference type="EMBL" id="CP120682">
    <property type="protein sequence ID" value="WKN36497.1"/>
    <property type="molecule type" value="Genomic_DNA"/>
</dbReference>
<reference evidence="13" key="1">
    <citation type="journal article" date="2023" name="Comput. Struct. Biotechnol. J.">
        <title>Discovery of a novel marine Bacteroidetes with a rich repertoire of carbohydrate-active enzymes.</title>
        <authorList>
            <person name="Chen B."/>
            <person name="Liu G."/>
            <person name="Chen Q."/>
            <person name="Wang H."/>
            <person name="Liu L."/>
            <person name="Tang K."/>
        </authorList>
    </citation>
    <scope>NUCLEOTIDE SEQUENCE</scope>
    <source>
        <strain evidence="13">TK19036</strain>
    </source>
</reference>
<sequence>MSPEWNLYIEEFGDYLRLERSLSNNSLKAYLSDIDKLQQFVDLSGWDISPLHLEQKHLLAFLEHIYDLGMTATSQARILAGVKAFYKFLLYRELIEEDPALLLEGPKIDRKLPDTLSFNEIEQILAAIDLSSSEGIRNRAIIETLYSSGMRVTELTELKISNLYADVGFLRIIGKGNKERIVPIGSDALKYVQQYIKYVRSQLDIQSGQENYLFLNRRGSKLSRVMIFNIVRDAAEQAGLTKKVSPHTFRHSFATHLVEGGANLRAVQDMLGHVSITTTEIYTHLDRDYLRQVITDFHPRSRRPIKDE</sequence>
<dbReference type="HAMAP" id="MF_01808">
    <property type="entry name" value="Recomb_XerC_XerD"/>
    <property type="match status" value="1"/>
</dbReference>
<feature type="active site" evidence="10">
    <location>
        <position position="151"/>
    </location>
</feature>
<accession>A0AA49GLH5</accession>
<keyword evidence="4 10" id="KW-0132">Cell division</keyword>
<dbReference type="InterPro" id="IPR004107">
    <property type="entry name" value="Integrase_SAM-like_N"/>
</dbReference>
<keyword evidence="9 10" id="KW-0131">Cell cycle</keyword>
<comment type="function">
    <text evidence="10">Site-specific tyrosine recombinase, which acts by catalyzing the cutting and rejoining of the recombining DNA molecules. The XerC-XerD complex is essential to convert dimers of the bacterial chromosome into monomers to permit their segregation at cell division. It also contributes to the segregational stability of plasmids.</text>
</comment>
<dbReference type="PANTHER" id="PTHR30349">
    <property type="entry name" value="PHAGE INTEGRASE-RELATED"/>
    <property type="match status" value="1"/>
</dbReference>
<dbReference type="GO" id="GO:0005737">
    <property type="term" value="C:cytoplasm"/>
    <property type="evidence" value="ECO:0007669"/>
    <property type="project" value="UniProtKB-SubCell"/>
</dbReference>
<feature type="domain" description="Core-binding (CB)" evidence="12">
    <location>
        <begin position="3"/>
        <end position="90"/>
    </location>
</feature>
<keyword evidence="8 10" id="KW-0233">DNA recombination</keyword>
<feature type="active site" description="O-(3'-phospho-DNA)-tyrosine intermediate" evidence="10">
    <location>
        <position position="282"/>
    </location>
</feature>
<gene>
    <name evidence="13" type="primary">xerD</name>
    <name evidence="10" type="synonym">xerC</name>
    <name evidence="13" type="ORF">K4G66_29480</name>
</gene>
<evidence type="ECO:0000256" key="8">
    <source>
        <dbReference type="ARBA" id="ARBA00023172"/>
    </source>
</evidence>
<dbReference type="PANTHER" id="PTHR30349:SF81">
    <property type="entry name" value="TYROSINE RECOMBINASE XERC"/>
    <property type="match status" value="1"/>
</dbReference>
<evidence type="ECO:0000256" key="1">
    <source>
        <dbReference type="ARBA" id="ARBA00004496"/>
    </source>
</evidence>
<evidence type="ECO:0000256" key="2">
    <source>
        <dbReference type="ARBA" id="ARBA00010450"/>
    </source>
</evidence>
<dbReference type="InterPro" id="IPR011010">
    <property type="entry name" value="DNA_brk_join_enz"/>
</dbReference>
<dbReference type="NCBIfam" id="TIGR02225">
    <property type="entry name" value="recomb_XerD"/>
    <property type="match status" value="1"/>
</dbReference>
<dbReference type="PROSITE" id="PS51898">
    <property type="entry name" value="TYR_RECOMBINASE"/>
    <property type="match status" value="1"/>
</dbReference>
<feature type="active site" evidence="10">
    <location>
        <position position="273"/>
    </location>
</feature>
<dbReference type="GO" id="GO:0009037">
    <property type="term" value="F:tyrosine-based site-specific recombinase activity"/>
    <property type="evidence" value="ECO:0007669"/>
    <property type="project" value="UniProtKB-UniRule"/>
</dbReference>
<keyword evidence="5 10" id="KW-0159">Chromosome partition</keyword>
<dbReference type="GO" id="GO:0051301">
    <property type="term" value="P:cell division"/>
    <property type="evidence" value="ECO:0007669"/>
    <property type="project" value="UniProtKB-KW"/>
</dbReference>
<keyword evidence="3 10" id="KW-0963">Cytoplasm</keyword>
<proteinExistence type="inferred from homology"/>
<evidence type="ECO:0000256" key="3">
    <source>
        <dbReference type="ARBA" id="ARBA00022490"/>
    </source>
</evidence>
<evidence type="ECO:0000256" key="5">
    <source>
        <dbReference type="ARBA" id="ARBA00022829"/>
    </source>
</evidence>
<comment type="subunit">
    <text evidence="10">Forms a cyclic heterotetrameric complex composed of two molecules of XerC and two molecules of XerD.</text>
</comment>
<dbReference type="InterPro" id="IPR010998">
    <property type="entry name" value="Integrase_recombinase_N"/>
</dbReference>
<dbReference type="Gene3D" id="1.10.150.130">
    <property type="match status" value="1"/>
</dbReference>
<dbReference type="NCBIfam" id="NF001399">
    <property type="entry name" value="PRK00283.1"/>
    <property type="match status" value="1"/>
</dbReference>
<dbReference type="GO" id="GO:0006313">
    <property type="term" value="P:DNA transposition"/>
    <property type="evidence" value="ECO:0007669"/>
    <property type="project" value="UniProtKB-UniRule"/>
</dbReference>
<keyword evidence="6 10" id="KW-0229">DNA integration</keyword>
<dbReference type="InterPro" id="IPR023009">
    <property type="entry name" value="Tyrosine_recombinase_XerC/XerD"/>
</dbReference>
<evidence type="ECO:0000313" key="13">
    <source>
        <dbReference type="EMBL" id="WKN36497.1"/>
    </source>
</evidence>
<dbReference type="InterPro" id="IPR050090">
    <property type="entry name" value="Tyrosine_recombinase_XerCD"/>
</dbReference>
<dbReference type="GO" id="GO:0007059">
    <property type="term" value="P:chromosome segregation"/>
    <property type="evidence" value="ECO:0007669"/>
    <property type="project" value="UniProtKB-UniRule"/>
</dbReference>
<dbReference type="InterPro" id="IPR002104">
    <property type="entry name" value="Integrase_catalytic"/>
</dbReference>
<evidence type="ECO:0000256" key="7">
    <source>
        <dbReference type="ARBA" id="ARBA00023125"/>
    </source>
</evidence>
<feature type="domain" description="Tyr recombinase" evidence="11">
    <location>
        <begin position="111"/>
        <end position="295"/>
    </location>
</feature>
<dbReference type="CDD" id="cd00798">
    <property type="entry name" value="INT_XerDC_C"/>
    <property type="match status" value="1"/>
</dbReference>
<comment type="similarity">
    <text evidence="10">Belongs to the 'phage' integrase family. XerC subfamily.</text>
</comment>
<dbReference type="SUPFAM" id="SSF56349">
    <property type="entry name" value="DNA breaking-rejoining enzymes"/>
    <property type="match status" value="1"/>
</dbReference>
<dbReference type="InterPro" id="IPR011932">
    <property type="entry name" value="Recomb_XerD"/>
</dbReference>
<organism evidence="13">
    <name type="scientific">Roseihalotalea indica</name>
    <dbReference type="NCBI Taxonomy" id="2867963"/>
    <lineage>
        <taxon>Bacteria</taxon>
        <taxon>Pseudomonadati</taxon>
        <taxon>Bacteroidota</taxon>
        <taxon>Cytophagia</taxon>
        <taxon>Cytophagales</taxon>
        <taxon>Catalimonadaceae</taxon>
        <taxon>Roseihalotalea</taxon>
    </lineage>
</organism>
<name>A0AA49GLH5_9BACT</name>
<comment type="similarity">
    <text evidence="2">Belongs to the 'phage' integrase family. XerD subfamily.</text>
</comment>
<dbReference type="InterPro" id="IPR013762">
    <property type="entry name" value="Integrase-like_cat_sf"/>
</dbReference>